<dbReference type="AlphaFoldDB" id="A0A058Z2C8"/>
<dbReference type="RefSeq" id="XP_009496842.1">
    <property type="nucleotide sequence ID" value="XM_009498567.1"/>
</dbReference>
<evidence type="ECO:0000313" key="2">
    <source>
        <dbReference type="EMBL" id="KCV68410.1"/>
    </source>
</evidence>
<proteinExistence type="predicted"/>
<feature type="region of interest" description="Disordered" evidence="1">
    <location>
        <begin position="1"/>
        <end position="24"/>
    </location>
</feature>
<feature type="compositionally biased region" description="Low complexity" evidence="1">
    <location>
        <begin position="122"/>
        <end position="156"/>
    </location>
</feature>
<accession>A0A058Z2C8</accession>
<feature type="compositionally biased region" description="Acidic residues" evidence="1">
    <location>
        <begin position="92"/>
        <end position="104"/>
    </location>
</feature>
<protein>
    <submittedName>
        <fullName evidence="2">Uncharacterized protein</fullName>
    </submittedName>
</protein>
<feature type="compositionally biased region" description="Pro residues" evidence="1">
    <location>
        <begin position="173"/>
        <end position="185"/>
    </location>
</feature>
<organism evidence="2">
    <name type="scientific">Fonticula alba</name>
    <name type="common">Slime mold</name>
    <dbReference type="NCBI Taxonomy" id="691883"/>
    <lineage>
        <taxon>Eukaryota</taxon>
        <taxon>Rotosphaerida</taxon>
        <taxon>Fonticulaceae</taxon>
        <taxon>Fonticula</taxon>
    </lineage>
</organism>
<sequence length="289" mass="29078">MHWEEVRGKAPASASPPPLAMDGWGPVSNVPTRFSVGADNPPAVIGSFDDFGDDAADFGGQLTGDVFPSPSSSSVSSVLSPDLAGLRSSVGPDDDFAGHDEDEWTISPALAEALDLQDQITPASSAPRSSDSKPGSSPSSSQASSPLLTTRSTTPPKADALNASLKKDGPLPADAPPATGMPPAPSSGSSTSRPTAGPVDVHTGLPRGRAGATPNAASLAARPGIGKRRLSLVGDEAKEDTRSVRSRSSASLAAGAGASPPSPTGSPTARSAATYPPCPWPNWLSLRST</sequence>
<gene>
    <name evidence="2" type="ORF">H696_04705</name>
</gene>
<reference evidence="2" key="1">
    <citation type="submission" date="2013-04" db="EMBL/GenBank/DDBJ databases">
        <title>The Genome Sequence of Fonticula alba ATCC 38817.</title>
        <authorList>
            <consortium name="The Broad Institute Genomics Platform"/>
            <person name="Russ C."/>
            <person name="Cuomo C."/>
            <person name="Burger G."/>
            <person name="Gray M.W."/>
            <person name="Holland P.W.H."/>
            <person name="King N."/>
            <person name="Lang F.B.F."/>
            <person name="Roger A.J."/>
            <person name="Ruiz-Trillo I."/>
            <person name="Brown M."/>
            <person name="Walker B."/>
            <person name="Young S."/>
            <person name="Zeng Q."/>
            <person name="Gargeya S."/>
            <person name="Fitzgerald M."/>
            <person name="Haas B."/>
            <person name="Abouelleil A."/>
            <person name="Allen A.W."/>
            <person name="Alvarado L."/>
            <person name="Arachchi H.M."/>
            <person name="Berlin A.M."/>
            <person name="Chapman S.B."/>
            <person name="Gainer-Dewar J."/>
            <person name="Goldberg J."/>
            <person name="Griggs A."/>
            <person name="Gujja S."/>
            <person name="Hansen M."/>
            <person name="Howarth C."/>
            <person name="Imamovic A."/>
            <person name="Ireland A."/>
            <person name="Larimer J."/>
            <person name="McCowan C."/>
            <person name="Murphy C."/>
            <person name="Pearson M."/>
            <person name="Poon T.W."/>
            <person name="Priest M."/>
            <person name="Roberts A."/>
            <person name="Saif S."/>
            <person name="Shea T."/>
            <person name="Sisk P."/>
            <person name="Sykes S."/>
            <person name="Wortman J."/>
            <person name="Nusbaum C."/>
            <person name="Birren B."/>
        </authorList>
    </citation>
    <scope>NUCLEOTIDE SEQUENCE [LARGE SCALE GENOMIC DNA]</scope>
    <source>
        <strain evidence="2">ATCC 38817</strain>
    </source>
</reference>
<keyword evidence="3" id="KW-1185">Reference proteome</keyword>
<dbReference type="Proteomes" id="UP000030693">
    <property type="component" value="Unassembled WGS sequence"/>
</dbReference>
<dbReference type="GeneID" id="20529430"/>
<name>A0A058Z2C8_FONAL</name>
<evidence type="ECO:0000313" key="3">
    <source>
        <dbReference type="Proteomes" id="UP000030693"/>
    </source>
</evidence>
<feature type="compositionally biased region" description="Low complexity" evidence="1">
    <location>
        <begin position="246"/>
        <end position="274"/>
    </location>
</feature>
<evidence type="ECO:0000256" key="1">
    <source>
        <dbReference type="SAM" id="MobiDB-lite"/>
    </source>
</evidence>
<feature type="compositionally biased region" description="Low complexity" evidence="1">
    <location>
        <begin position="66"/>
        <end position="81"/>
    </location>
</feature>
<feature type="region of interest" description="Disordered" evidence="1">
    <location>
        <begin position="55"/>
        <end position="289"/>
    </location>
</feature>
<dbReference type="EMBL" id="KB932208">
    <property type="protein sequence ID" value="KCV68410.1"/>
    <property type="molecule type" value="Genomic_DNA"/>
</dbReference>